<name>Q0B0Z1_SYNWW</name>
<keyword evidence="2" id="KW-1185">Reference proteome</keyword>
<dbReference type="STRING" id="335541.Swol_0004"/>
<dbReference type="InterPro" id="IPR007169">
    <property type="entry name" value="RemA-like"/>
</dbReference>
<dbReference type="Pfam" id="PF04025">
    <property type="entry name" value="RemA-like"/>
    <property type="match status" value="1"/>
</dbReference>
<proteinExistence type="predicted"/>
<reference evidence="2" key="1">
    <citation type="journal article" date="2010" name="Environ. Microbiol.">
        <title>The genome of Syntrophomonas wolfei: new insights into syntrophic metabolism and biohydrogen production.</title>
        <authorList>
            <person name="Sieber J.R."/>
            <person name="Sims D.R."/>
            <person name="Han C."/>
            <person name="Kim E."/>
            <person name="Lykidis A."/>
            <person name="Lapidus A.L."/>
            <person name="McDonnald E."/>
            <person name="Rohlin L."/>
            <person name="Culley D.E."/>
            <person name="Gunsalus R."/>
            <person name="McInerney M.J."/>
        </authorList>
    </citation>
    <scope>NUCLEOTIDE SEQUENCE [LARGE SCALE GENOMIC DNA]</scope>
    <source>
        <strain evidence="2">DSM 2245B / Goettingen</strain>
    </source>
</reference>
<dbReference type="HOGENOM" id="CLU_173118_1_0_9"/>
<sequence>MYVHLGNNYIISFSDIIAILNIEPPISHDLKDVIDMARIERCLVSISEKGKEKSLVICNDKLYLSPISSNTLFKRAANR</sequence>
<dbReference type="EMBL" id="CP000448">
    <property type="protein sequence ID" value="ABI67363.1"/>
    <property type="molecule type" value="Genomic_DNA"/>
</dbReference>
<dbReference type="OrthoDB" id="9811390at2"/>
<dbReference type="NCBIfam" id="NF046065">
    <property type="entry name" value="MtxRegRemB"/>
    <property type="match status" value="1"/>
</dbReference>
<dbReference type="Proteomes" id="UP000001968">
    <property type="component" value="Chromosome"/>
</dbReference>
<dbReference type="RefSeq" id="WP_011639474.1">
    <property type="nucleotide sequence ID" value="NC_008346.1"/>
</dbReference>
<dbReference type="KEGG" id="swo:Swol_0004"/>
<dbReference type="eggNOG" id="ENOG5030NGT">
    <property type="taxonomic scope" value="Bacteria"/>
</dbReference>
<dbReference type="AlphaFoldDB" id="Q0B0Z1"/>
<gene>
    <name evidence="1" type="ordered locus">Swol_0004</name>
</gene>
<protein>
    <recommendedName>
        <fullName evidence="3">DUF370 domain-containing protein</fullName>
    </recommendedName>
</protein>
<accession>Q0B0Z1</accession>
<evidence type="ECO:0000313" key="1">
    <source>
        <dbReference type="EMBL" id="ABI67363.1"/>
    </source>
</evidence>
<evidence type="ECO:0008006" key="3">
    <source>
        <dbReference type="Google" id="ProtNLM"/>
    </source>
</evidence>
<evidence type="ECO:0000313" key="2">
    <source>
        <dbReference type="Proteomes" id="UP000001968"/>
    </source>
</evidence>
<organism evidence="1 2">
    <name type="scientific">Syntrophomonas wolfei subsp. wolfei (strain DSM 2245B / Goettingen)</name>
    <dbReference type="NCBI Taxonomy" id="335541"/>
    <lineage>
        <taxon>Bacteria</taxon>
        <taxon>Bacillati</taxon>
        <taxon>Bacillota</taxon>
        <taxon>Clostridia</taxon>
        <taxon>Eubacteriales</taxon>
        <taxon>Syntrophomonadaceae</taxon>
        <taxon>Syntrophomonas</taxon>
    </lineage>
</organism>